<keyword evidence="2" id="KW-1185">Reference proteome</keyword>
<gene>
    <name evidence="1" type="ORF">MUK42_07710</name>
</gene>
<dbReference type="AlphaFoldDB" id="A0A9E7E9Q0"/>
<evidence type="ECO:0000313" key="1">
    <source>
        <dbReference type="EMBL" id="URD73061.1"/>
    </source>
</evidence>
<dbReference type="Proteomes" id="UP001055439">
    <property type="component" value="Chromosome 1"/>
</dbReference>
<organism evidence="1 2">
    <name type="scientific">Musa troglodytarum</name>
    <name type="common">fe'i banana</name>
    <dbReference type="NCBI Taxonomy" id="320322"/>
    <lineage>
        <taxon>Eukaryota</taxon>
        <taxon>Viridiplantae</taxon>
        <taxon>Streptophyta</taxon>
        <taxon>Embryophyta</taxon>
        <taxon>Tracheophyta</taxon>
        <taxon>Spermatophyta</taxon>
        <taxon>Magnoliopsida</taxon>
        <taxon>Liliopsida</taxon>
        <taxon>Zingiberales</taxon>
        <taxon>Musaceae</taxon>
        <taxon>Musa</taxon>
    </lineage>
</organism>
<sequence>MITILVVVLCALIGTVVMTFVVRCALSISRWVWLEVPRELGPCLSVDYATTARVKGEEAVAAASDVIVYPGSASRCCSAATTSSTSIASTAGSCLDLHALRVVGAYSMASMYTRSSRLAQAIAWTNPEAYKLFLCFFVENRRRLLIGAPFTFSVN</sequence>
<name>A0A9E7E9Q0_9LILI</name>
<protein>
    <submittedName>
        <fullName evidence="1">Uncharacterized protein</fullName>
    </submittedName>
</protein>
<accession>A0A9E7E9Q0</accession>
<dbReference type="EMBL" id="CP097502">
    <property type="protein sequence ID" value="URD73061.1"/>
    <property type="molecule type" value="Genomic_DNA"/>
</dbReference>
<proteinExistence type="predicted"/>
<evidence type="ECO:0000313" key="2">
    <source>
        <dbReference type="Proteomes" id="UP001055439"/>
    </source>
</evidence>
<reference evidence="1" key="1">
    <citation type="submission" date="2022-05" db="EMBL/GenBank/DDBJ databases">
        <title>The Musa troglodytarum L. genome provides insights into the mechanism of non-climacteric behaviour and enrichment of carotenoids.</title>
        <authorList>
            <person name="Wang J."/>
        </authorList>
    </citation>
    <scope>NUCLEOTIDE SEQUENCE</scope>
    <source>
        <tissue evidence="1">Leaf</tissue>
    </source>
</reference>